<keyword evidence="1" id="KW-0812">Transmembrane</keyword>
<dbReference type="RefSeq" id="WP_023394928.1">
    <property type="nucleotide sequence ID" value="NZ_ASGZ01000037.1"/>
</dbReference>
<gene>
    <name evidence="2" type="ORF">K933_11751</name>
</gene>
<dbReference type="EMBL" id="ASGZ01000037">
    <property type="protein sequence ID" value="ESP87987.1"/>
    <property type="molecule type" value="Genomic_DNA"/>
</dbReference>
<accession>V4IXV0</accession>
<feature type="transmembrane region" description="Helical" evidence="1">
    <location>
        <begin position="15"/>
        <end position="36"/>
    </location>
</feature>
<organism evidence="2 3">
    <name type="scientific">Candidatus Halobonum tyrrellensis G22</name>
    <dbReference type="NCBI Taxonomy" id="1324957"/>
    <lineage>
        <taxon>Archaea</taxon>
        <taxon>Methanobacteriati</taxon>
        <taxon>Methanobacteriota</taxon>
        <taxon>Stenosarchaea group</taxon>
        <taxon>Halobacteria</taxon>
        <taxon>Halobacteriales</taxon>
        <taxon>Haloferacaceae</taxon>
        <taxon>Candidatus Halobonum</taxon>
    </lineage>
</organism>
<feature type="transmembrane region" description="Helical" evidence="1">
    <location>
        <begin position="151"/>
        <end position="170"/>
    </location>
</feature>
<dbReference type="STRING" id="1324957.K933_11751"/>
<feature type="transmembrane region" description="Helical" evidence="1">
    <location>
        <begin position="221"/>
        <end position="245"/>
    </location>
</feature>
<feature type="transmembrane region" description="Helical" evidence="1">
    <location>
        <begin position="84"/>
        <end position="107"/>
    </location>
</feature>
<evidence type="ECO:0000313" key="3">
    <source>
        <dbReference type="Proteomes" id="UP000017840"/>
    </source>
</evidence>
<dbReference type="AlphaFoldDB" id="V4IXV0"/>
<sequence>MEEALADELREQGRGIVGALFVLGVTATYTQEIWWLGQSLSAEGVLAYSTAGVILVYLASQAIGFREGTEAHDRPYGLGELTDFAEVLLQGLLTSLVALWLLGMLSFGDSLTLIVRRTLFLTVPYALGAAVADTLLSGGDDDPIVGDREDTRALAFVAGALFICFPIAPTQEVLVMANRMNWWRLFAIALVSLGTGYLTLYTVEFRGQDRRLGESTWRGRVGLTCTAYVFALATAALLLAGFGAFTETSHAMWVRQTVVLGFPASIGAAGAGVVLS</sequence>
<comment type="caution">
    <text evidence="2">The sequence shown here is derived from an EMBL/GenBank/DDBJ whole genome shotgun (WGS) entry which is preliminary data.</text>
</comment>
<dbReference type="InterPro" id="IPR024464">
    <property type="entry name" value="DUF2391"/>
</dbReference>
<evidence type="ECO:0000313" key="2">
    <source>
        <dbReference type="EMBL" id="ESP87987.1"/>
    </source>
</evidence>
<evidence type="ECO:0008006" key="4">
    <source>
        <dbReference type="Google" id="ProtNLM"/>
    </source>
</evidence>
<evidence type="ECO:0000256" key="1">
    <source>
        <dbReference type="SAM" id="Phobius"/>
    </source>
</evidence>
<feature type="transmembrane region" description="Helical" evidence="1">
    <location>
        <begin position="45"/>
        <end position="64"/>
    </location>
</feature>
<dbReference type="Pfam" id="PF09622">
    <property type="entry name" value="DUF2391"/>
    <property type="match status" value="1"/>
</dbReference>
<keyword evidence="1" id="KW-0472">Membrane</keyword>
<keyword evidence="3" id="KW-1185">Reference proteome</keyword>
<feature type="transmembrane region" description="Helical" evidence="1">
    <location>
        <begin position="119"/>
        <end position="139"/>
    </location>
</feature>
<dbReference type="eggNOG" id="arCOG03887">
    <property type="taxonomic scope" value="Archaea"/>
</dbReference>
<proteinExistence type="predicted"/>
<protein>
    <recommendedName>
        <fullName evidence="4">Integral membrane protein</fullName>
    </recommendedName>
</protein>
<dbReference type="Proteomes" id="UP000017840">
    <property type="component" value="Unassembled WGS sequence"/>
</dbReference>
<keyword evidence="1" id="KW-1133">Transmembrane helix</keyword>
<feature type="transmembrane region" description="Helical" evidence="1">
    <location>
        <begin position="182"/>
        <end position="201"/>
    </location>
</feature>
<dbReference type="OrthoDB" id="241582at2157"/>
<reference evidence="2 3" key="1">
    <citation type="journal article" date="2013" name="Genome Announc.">
        <title>Draft Genome Sequence of 'Candidatus Halobonum tyrrellensis' Strain G22, Isolated from the Hypersaline Waters of Lake Tyrrell, Australia.</title>
        <authorList>
            <person name="Ugalde J.A."/>
            <person name="Narasingarao P."/>
            <person name="Kuo S."/>
            <person name="Podell S."/>
            <person name="Allen E.E."/>
        </authorList>
    </citation>
    <scope>NUCLEOTIDE SEQUENCE [LARGE SCALE GENOMIC DNA]</scope>
    <source>
        <strain evidence="2 3">G22</strain>
    </source>
</reference>
<name>V4IXV0_9EURY</name>
<feature type="transmembrane region" description="Helical" evidence="1">
    <location>
        <begin position="257"/>
        <end position="275"/>
    </location>
</feature>